<dbReference type="SUPFAM" id="SSF46689">
    <property type="entry name" value="Homeodomain-like"/>
    <property type="match status" value="1"/>
</dbReference>
<keyword evidence="2 4" id="KW-0238">DNA-binding</keyword>
<proteinExistence type="predicted"/>
<dbReference type="OrthoDB" id="4567939at2"/>
<evidence type="ECO:0000256" key="4">
    <source>
        <dbReference type="PROSITE-ProRule" id="PRU00335"/>
    </source>
</evidence>
<dbReference type="InterPro" id="IPR054156">
    <property type="entry name" value="YxaF_TetR_C"/>
</dbReference>
<dbReference type="Pfam" id="PF21993">
    <property type="entry name" value="TetR_C_13_2"/>
    <property type="match status" value="1"/>
</dbReference>
<organism evidence="6 7">
    <name type="scientific">Amycolatopsis marina</name>
    <dbReference type="NCBI Taxonomy" id="490629"/>
    <lineage>
        <taxon>Bacteria</taxon>
        <taxon>Bacillati</taxon>
        <taxon>Actinomycetota</taxon>
        <taxon>Actinomycetes</taxon>
        <taxon>Pseudonocardiales</taxon>
        <taxon>Pseudonocardiaceae</taxon>
        <taxon>Amycolatopsis</taxon>
    </lineage>
</organism>
<dbReference type="PROSITE" id="PS50977">
    <property type="entry name" value="HTH_TETR_2"/>
    <property type="match status" value="1"/>
</dbReference>
<dbReference type="EMBL" id="FOKG01000039">
    <property type="protein sequence ID" value="SFB64019.1"/>
    <property type="molecule type" value="Genomic_DNA"/>
</dbReference>
<dbReference type="GO" id="GO:0003677">
    <property type="term" value="F:DNA binding"/>
    <property type="evidence" value="ECO:0007669"/>
    <property type="project" value="UniProtKB-UniRule"/>
</dbReference>
<dbReference type="PANTHER" id="PTHR47506:SF3">
    <property type="entry name" value="HTH-TYPE TRANSCRIPTIONAL REGULATOR LMRA"/>
    <property type="match status" value="1"/>
</dbReference>
<protein>
    <submittedName>
        <fullName evidence="6">Transcriptional regulator, TetR family</fullName>
    </submittedName>
</protein>
<dbReference type="SUPFAM" id="SSF48498">
    <property type="entry name" value="Tetracyclin repressor-like, C-terminal domain"/>
    <property type="match status" value="1"/>
</dbReference>
<keyword evidence="1" id="KW-0805">Transcription regulation</keyword>
<dbReference type="InterPro" id="IPR036271">
    <property type="entry name" value="Tet_transcr_reg_TetR-rel_C_sf"/>
</dbReference>
<gene>
    <name evidence="6" type="ORF">SAMN05216266_13923</name>
</gene>
<dbReference type="Pfam" id="PF00440">
    <property type="entry name" value="TetR_N"/>
    <property type="match status" value="1"/>
</dbReference>
<sequence>MITTALRLFRTEGYPATSWRRLVEEAGTPWGSAYHHFPGGKEELGVAAVDLGSAVVRRTVRRAFERSDTPAEAVRWWFDKAGQVLVRDEFRSGCPLATITLEMSGRSPVLTEACERAFADWHALLTTLLAEHGYQEETSSALAVAIINNIEGALLMSRVRRSTRPLDLAVEHVRVLLDAHRTAGSWLVE</sequence>
<dbReference type="STRING" id="490629.SAMN05216266_13923"/>
<keyword evidence="7" id="KW-1185">Reference proteome</keyword>
<dbReference type="InterPro" id="IPR009057">
    <property type="entry name" value="Homeodomain-like_sf"/>
</dbReference>
<reference evidence="7" key="1">
    <citation type="submission" date="2016-10" db="EMBL/GenBank/DDBJ databases">
        <authorList>
            <person name="Varghese N."/>
            <person name="Submissions S."/>
        </authorList>
    </citation>
    <scope>NUCLEOTIDE SEQUENCE [LARGE SCALE GENOMIC DNA]</scope>
    <source>
        <strain evidence="7">CGMCC 4.3568</strain>
    </source>
</reference>
<name>A0A1I1CMS7_9PSEU</name>
<evidence type="ECO:0000313" key="7">
    <source>
        <dbReference type="Proteomes" id="UP000243799"/>
    </source>
</evidence>
<feature type="DNA-binding region" description="H-T-H motif" evidence="4">
    <location>
        <begin position="18"/>
        <end position="37"/>
    </location>
</feature>
<keyword evidence="3" id="KW-0804">Transcription</keyword>
<accession>A0A1I1CMS7</accession>
<dbReference type="InterPro" id="IPR001647">
    <property type="entry name" value="HTH_TetR"/>
</dbReference>
<evidence type="ECO:0000256" key="1">
    <source>
        <dbReference type="ARBA" id="ARBA00023015"/>
    </source>
</evidence>
<evidence type="ECO:0000259" key="5">
    <source>
        <dbReference type="PROSITE" id="PS50977"/>
    </source>
</evidence>
<dbReference type="AlphaFoldDB" id="A0A1I1CMS7"/>
<dbReference type="Proteomes" id="UP000243799">
    <property type="component" value="Unassembled WGS sequence"/>
</dbReference>
<dbReference type="Gene3D" id="1.10.357.10">
    <property type="entry name" value="Tetracycline Repressor, domain 2"/>
    <property type="match status" value="1"/>
</dbReference>
<dbReference type="PANTHER" id="PTHR47506">
    <property type="entry name" value="TRANSCRIPTIONAL REGULATORY PROTEIN"/>
    <property type="match status" value="1"/>
</dbReference>
<evidence type="ECO:0000313" key="6">
    <source>
        <dbReference type="EMBL" id="SFB64019.1"/>
    </source>
</evidence>
<evidence type="ECO:0000256" key="2">
    <source>
        <dbReference type="ARBA" id="ARBA00023125"/>
    </source>
</evidence>
<feature type="domain" description="HTH tetR-type" evidence="5">
    <location>
        <begin position="1"/>
        <end position="55"/>
    </location>
</feature>
<evidence type="ECO:0000256" key="3">
    <source>
        <dbReference type="ARBA" id="ARBA00023163"/>
    </source>
</evidence>